<sequence>MREEVEYPTSPIPSPGSCTSSLHELTDRSSPPFIGPFTTAPEAKMEHKHGQVYSRRNLYRCDGEGHPVSSHCDVTSTSSSSPPALAWRQSTMPVPTFIIEHVASVCRRDSVSPQMAAPERQSGLSRSAPNSAQACVRSLSDVSPVPTPPSASSESTSQSSSPEPGGSMDLRRDRSPNEYIRRMYNILQKPLSSPSPESTQSKLRPRQNSSRSPSHSRSGSTSSLQVTPEVIQPPVNRYQRPVLPQPPRNVISLSSDAAMAIEKSQKEKALTERESESEERASLSRTRTLTETVCAQSDRTAKKQSPDTPISYAQQTGPYHSGGLPGPPHRDTYMSAQPTTIACQKTSGTSASDTLGRRNSKGSIGKPLFLA</sequence>
<dbReference type="EMBL" id="KN818245">
    <property type="protein sequence ID" value="KIL65027.1"/>
    <property type="molecule type" value="Genomic_DNA"/>
</dbReference>
<feature type="compositionally biased region" description="Low complexity" evidence="1">
    <location>
        <begin position="206"/>
        <end position="223"/>
    </location>
</feature>
<feature type="compositionally biased region" description="Polar residues" evidence="1">
    <location>
        <begin position="334"/>
        <end position="353"/>
    </location>
</feature>
<reference evidence="2 3" key="1">
    <citation type="submission" date="2014-04" db="EMBL/GenBank/DDBJ databases">
        <title>Evolutionary Origins and Diversification of the Mycorrhizal Mutualists.</title>
        <authorList>
            <consortium name="DOE Joint Genome Institute"/>
            <consortium name="Mycorrhizal Genomics Consortium"/>
            <person name="Kohler A."/>
            <person name="Kuo A."/>
            <person name="Nagy L.G."/>
            <person name="Floudas D."/>
            <person name="Copeland A."/>
            <person name="Barry K.W."/>
            <person name="Cichocki N."/>
            <person name="Veneault-Fourrey C."/>
            <person name="LaButti K."/>
            <person name="Lindquist E.A."/>
            <person name="Lipzen A."/>
            <person name="Lundell T."/>
            <person name="Morin E."/>
            <person name="Murat C."/>
            <person name="Riley R."/>
            <person name="Ohm R."/>
            <person name="Sun H."/>
            <person name="Tunlid A."/>
            <person name="Henrissat B."/>
            <person name="Grigoriev I.V."/>
            <person name="Hibbett D.S."/>
            <person name="Martin F."/>
        </authorList>
    </citation>
    <scope>NUCLEOTIDE SEQUENCE [LARGE SCALE GENOMIC DNA]</scope>
    <source>
        <strain evidence="2 3">Koide BX008</strain>
    </source>
</reference>
<feature type="region of interest" description="Disordered" evidence="1">
    <location>
        <begin position="113"/>
        <end position="247"/>
    </location>
</feature>
<evidence type="ECO:0000313" key="2">
    <source>
        <dbReference type="EMBL" id="KIL65027.1"/>
    </source>
</evidence>
<feature type="compositionally biased region" description="Polar residues" evidence="1">
    <location>
        <begin position="289"/>
        <end position="298"/>
    </location>
</feature>
<feature type="region of interest" description="Disordered" evidence="1">
    <location>
        <begin position="1"/>
        <end position="48"/>
    </location>
</feature>
<accession>A0A0C2WTJ4</accession>
<dbReference type="InParanoid" id="A0A0C2WTJ4"/>
<keyword evidence="3" id="KW-1185">Reference proteome</keyword>
<proteinExistence type="predicted"/>
<feature type="compositionally biased region" description="Polar residues" evidence="1">
    <location>
        <begin position="190"/>
        <end position="202"/>
    </location>
</feature>
<feature type="compositionally biased region" description="Polar residues" evidence="1">
    <location>
        <begin position="306"/>
        <end position="318"/>
    </location>
</feature>
<gene>
    <name evidence="2" type="ORF">M378DRAFT_178570</name>
</gene>
<feature type="region of interest" description="Disordered" evidence="1">
    <location>
        <begin position="263"/>
        <end position="371"/>
    </location>
</feature>
<feature type="compositionally biased region" description="Polar residues" evidence="1">
    <location>
        <begin position="122"/>
        <end position="133"/>
    </location>
</feature>
<organism evidence="2 3">
    <name type="scientific">Amanita muscaria (strain Koide BX008)</name>
    <dbReference type="NCBI Taxonomy" id="946122"/>
    <lineage>
        <taxon>Eukaryota</taxon>
        <taxon>Fungi</taxon>
        <taxon>Dikarya</taxon>
        <taxon>Basidiomycota</taxon>
        <taxon>Agaricomycotina</taxon>
        <taxon>Agaricomycetes</taxon>
        <taxon>Agaricomycetidae</taxon>
        <taxon>Agaricales</taxon>
        <taxon>Pluteineae</taxon>
        <taxon>Amanitaceae</taxon>
        <taxon>Amanita</taxon>
    </lineage>
</organism>
<dbReference type="AlphaFoldDB" id="A0A0C2WTJ4"/>
<evidence type="ECO:0000256" key="1">
    <source>
        <dbReference type="SAM" id="MobiDB-lite"/>
    </source>
</evidence>
<feature type="compositionally biased region" description="Low complexity" evidence="1">
    <location>
        <begin position="138"/>
        <end position="167"/>
    </location>
</feature>
<feature type="compositionally biased region" description="Basic and acidic residues" evidence="1">
    <location>
        <begin position="263"/>
        <end position="282"/>
    </location>
</feature>
<dbReference type="Proteomes" id="UP000054549">
    <property type="component" value="Unassembled WGS sequence"/>
</dbReference>
<evidence type="ECO:0000313" key="3">
    <source>
        <dbReference type="Proteomes" id="UP000054549"/>
    </source>
</evidence>
<protein>
    <submittedName>
        <fullName evidence="2">Uncharacterized protein</fullName>
    </submittedName>
</protein>
<feature type="compositionally biased region" description="Basic and acidic residues" evidence="1">
    <location>
        <begin position="169"/>
        <end position="181"/>
    </location>
</feature>
<name>A0A0C2WTJ4_AMAMK</name>
<dbReference type="HOGENOM" id="CLU_745901_0_0_1"/>